<comment type="caution">
    <text evidence="1">The sequence shown here is derived from an EMBL/GenBank/DDBJ whole genome shotgun (WGS) entry which is preliminary data.</text>
</comment>
<accession>A0A840ERX4</accession>
<dbReference type="RefSeq" id="WP_183370623.1">
    <property type="nucleotide sequence ID" value="NZ_BAABHL010000122.1"/>
</dbReference>
<protein>
    <submittedName>
        <fullName evidence="1">Uncharacterized protein</fullName>
    </submittedName>
</protein>
<gene>
    <name evidence="1" type="ORF">BKA16_002147</name>
</gene>
<sequence length="316" mass="34812">MEPVAVVLLAIVLIALVLVGVRMRLGASRSAASRSTEFSLIRATQRERLMRDRERGDECARIESATCDASGPRPENGHYSGFETLVVDVWDGRDFTLRHRAVGLGWLPFVGPPEHHETPEITRGRLERVYKLNDDERRAHAQVRDTDGGRIAIAAAVVAARIYRYPVWHEGVFDTVHTRVDLVDEVTYLTKAAAEIDDRLKAVRPPAGESVRDSDVVAVYVQKSGLLQARLDGLLDRLRALDELRGAVARAQVQADKTDWLDRAGTIDDVDTAADAIADSLYAIDMRDRARASEAAAGLRFAPTGTPKIEAVAQDE</sequence>
<name>A0A840ERX4_9ACTN</name>
<dbReference type="Proteomes" id="UP000551501">
    <property type="component" value="Unassembled WGS sequence"/>
</dbReference>
<evidence type="ECO:0000313" key="2">
    <source>
        <dbReference type="Proteomes" id="UP000551501"/>
    </source>
</evidence>
<proteinExistence type="predicted"/>
<evidence type="ECO:0000313" key="1">
    <source>
        <dbReference type="EMBL" id="MBB4135595.1"/>
    </source>
</evidence>
<dbReference type="AlphaFoldDB" id="A0A840ERX4"/>
<keyword evidence="2" id="KW-1185">Reference proteome</keyword>
<reference evidence="1 2" key="1">
    <citation type="submission" date="2020-08" db="EMBL/GenBank/DDBJ databases">
        <title>Sequencing the genomes of 1000 actinobacteria strains.</title>
        <authorList>
            <person name="Klenk H.-P."/>
        </authorList>
    </citation>
    <scope>NUCLEOTIDE SEQUENCE [LARGE SCALE GENOMIC DNA]</scope>
    <source>
        <strain evidence="1 2">DSM 45298</strain>
    </source>
</reference>
<organism evidence="1 2">
    <name type="scientific">Gordonia humi</name>
    <dbReference type="NCBI Taxonomy" id="686429"/>
    <lineage>
        <taxon>Bacteria</taxon>
        <taxon>Bacillati</taxon>
        <taxon>Actinomycetota</taxon>
        <taxon>Actinomycetes</taxon>
        <taxon>Mycobacteriales</taxon>
        <taxon>Gordoniaceae</taxon>
        <taxon>Gordonia</taxon>
    </lineage>
</organism>
<dbReference type="EMBL" id="JACIFP010000001">
    <property type="protein sequence ID" value="MBB4135595.1"/>
    <property type="molecule type" value="Genomic_DNA"/>
</dbReference>